<dbReference type="Proteomes" id="UP000494165">
    <property type="component" value="Unassembled WGS sequence"/>
</dbReference>
<proteinExistence type="predicted"/>
<feature type="repeat" description="ANK" evidence="3">
    <location>
        <begin position="363"/>
        <end position="386"/>
    </location>
</feature>
<protein>
    <submittedName>
        <fullName evidence="4">Uncharacterized protein</fullName>
    </submittedName>
</protein>
<evidence type="ECO:0000256" key="2">
    <source>
        <dbReference type="ARBA" id="ARBA00023043"/>
    </source>
</evidence>
<gene>
    <name evidence="4" type="ORF">CLODIP_2_CD13205</name>
</gene>
<dbReference type="PANTHER" id="PTHR24198:SF165">
    <property type="entry name" value="ANKYRIN REPEAT-CONTAINING PROTEIN-RELATED"/>
    <property type="match status" value="1"/>
</dbReference>
<feature type="repeat" description="ANK" evidence="3">
    <location>
        <begin position="297"/>
        <end position="329"/>
    </location>
</feature>
<dbReference type="PANTHER" id="PTHR24198">
    <property type="entry name" value="ANKYRIN REPEAT AND PROTEIN KINASE DOMAIN-CONTAINING PROTEIN"/>
    <property type="match status" value="1"/>
</dbReference>
<keyword evidence="2 3" id="KW-0040">ANK repeat</keyword>
<accession>A0A8S1E4Q5</accession>
<dbReference type="Pfam" id="PF12796">
    <property type="entry name" value="Ank_2"/>
    <property type="match status" value="3"/>
</dbReference>
<dbReference type="InterPro" id="IPR036770">
    <property type="entry name" value="Ankyrin_rpt-contain_sf"/>
</dbReference>
<dbReference type="InterPro" id="IPR002110">
    <property type="entry name" value="Ankyrin_rpt"/>
</dbReference>
<keyword evidence="1" id="KW-0677">Repeat</keyword>
<evidence type="ECO:0000313" key="4">
    <source>
        <dbReference type="EMBL" id="CAB3385106.1"/>
    </source>
</evidence>
<dbReference type="Gene3D" id="1.25.40.20">
    <property type="entry name" value="Ankyrin repeat-containing domain"/>
    <property type="match status" value="2"/>
</dbReference>
<keyword evidence="5" id="KW-1185">Reference proteome</keyword>
<dbReference type="OrthoDB" id="10252328at2759"/>
<dbReference type="SMART" id="SM00248">
    <property type="entry name" value="ANK"/>
    <property type="match status" value="9"/>
</dbReference>
<evidence type="ECO:0000256" key="3">
    <source>
        <dbReference type="PROSITE-ProRule" id="PRU00023"/>
    </source>
</evidence>
<sequence>MHGKEIINFLVGTLGLKVDEKDKNGEEPIHYAIRAKNISFAQELLKRRHPKGAEESKNNLLHFCVMDNKLELAKIMLEEDRNLLNEPGELGLKTIHLAAWNSDLEMFKWLVDEVVDVYELCSNYKASALHYAAYNKSHGKKLIRYLISDLGFDVHAKAENGLTPLHYALYNENVNNATLLLNLGADIEVREDDSDNSDDLLSYCARSKKSESVKFLLKHHPEFIKEIDANGFSAFQFIVQFADWELVKWILDEFKTEIAGVAEGLHFATYNISHGKELVRHFVSEMNLDVNAAEENRGWTPLHYAFFAENVEIAEELVKLGADLEVELHSNNLLHFCVVMNKLKSAKYLLVNKLLPINEPNKNGKTAVHLAAEHASVEMLKLLTKG</sequence>
<evidence type="ECO:0000256" key="1">
    <source>
        <dbReference type="ARBA" id="ARBA00022737"/>
    </source>
</evidence>
<dbReference type="SUPFAM" id="SSF48403">
    <property type="entry name" value="Ankyrin repeat"/>
    <property type="match status" value="2"/>
</dbReference>
<feature type="repeat" description="ANK" evidence="3">
    <location>
        <begin position="160"/>
        <end position="192"/>
    </location>
</feature>
<organism evidence="4 5">
    <name type="scientific">Cloeon dipterum</name>
    <dbReference type="NCBI Taxonomy" id="197152"/>
    <lineage>
        <taxon>Eukaryota</taxon>
        <taxon>Metazoa</taxon>
        <taxon>Ecdysozoa</taxon>
        <taxon>Arthropoda</taxon>
        <taxon>Hexapoda</taxon>
        <taxon>Insecta</taxon>
        <taxon>Pterygota</taxon>
        <taxon>Palaeoptera</taxon>
        <taxon>Ephemeroptera</taxon>
        <taxon>Pisciforma</taxon>
        <taxon>Baetidae</taxon>
        <taxon>Cloeon</taxon>
    </lineage>
</organism>
<comment type="caution">
    <text evidence="4">The sequence shown here is derived from an EMBL/GenBank/DDBJ whole genome shotgun (WGS) entry which is preliminary data.</text>
</comment>
<dbReference type="PROSITE" id="PS50088">
    <property type="entry name" value="ANK_REPEAT"/>
    <property type="match status" value="3"/>
</dbReference>
<name>A0A8S1E4Q5_9INSE</name>
<evidence type="ECO:0000313" key="5">
    <source>
        <dbReference type="Proteomes" id="UP000494165"/>
    </source>
</evidence>
<reference evidence="4 5" key="1">
    <citation type="submission" date="2020-04" db="EMBL/GenBank/DDBJ databases">
        <authorList>
            <person name="Alioto T."/>
            <person name="Alioto T."/>
            <person name="Gomez Garrido J."/>
        </authorList>
    </citation>
    <scope>NUCLEOTIDE SEQUENCE [LARGE SCALE GENOMIC DNA]</scope>
</reference>
<dbReference type="AlphaFoldDB" id="A0A8S1E4Q5"/>
<dbReference type="PROSITE" id="PS50297">
    <property type="entry name" value="ANK_REP_REGION"/>
    <property type="match status" value="3"/>
</dbReference>
<dbReference type="EMBL" id="CADEPI010000393">
    <property type="protein sequence ID" value="CAB3385106.1"/>
    <property type="molecule type" value="Genomic_DNA"/>
</dbReference>